<organism evidence="2 3">
    <name type="scientific">Actinidia rufa</name>
    <dbReference type="NCBI Taxonomy" id="165716"/>
    <lineage>
        <taxon>Eukaryota</taxon>
        <taxon>Viridiplantae</taxon>
        <taxon>Streptophyta</taxon>
        <taxon>Embryophyta</taxon>
        <taxon>Tracheophyta</taxon>
        <taxon>Spermatophyta</taxon>
        <taxon>Magnoliopsida</taxon>
        <taxon>eudicotyledons</taxon>
        <taxon>Gunneridae</taxon>
        <taxon>Pentapetalae</taxon>
        <taxon>asterids</taxon>
        <taxon>Ericales</taxon>
        <taxon>Actinidiaceae</taxon>
        <taxon>Actinidia</taxon>
    </lineage>
</organism>
<evidence type="ECO:0000256" key="1">
    <source>
        <dbReference type="SAM" id="MobiDB-lite"/>
    </source>
</evidence>
<dbReference type="OrthoDB" id="248779at2759"/>
<dbReference type="PANTHER" id="PTHR35478">
    <property type="entry name" value="ZINC FINGER FYVE DOMAIN PROTEIN"/>
    <property type="match status" value="1"/>
</dbReference>
<feature type="region of interest" description="Disordered" evidence="1">
    <location>
        <begin position="44"/>
        <end position="67"/>
    </location>
</feature>
<evidence type="ECO:0000313" key="3">
    <source>
        <dbReference type="Proteomes" id="UP000585474"/>
    </source>
</evidence>
<comment type="caution">
    <text evidence="2">The sequence shown here is derived from an EMBL/GenBank/DDBJ whole genome shotgun (WGS) entry which is preliminary data.</text>
</comment>
<sequence length="206" mass="22441">MHLGKLLAVHITLQEHLCISLLVLLAHGLDFVKSQLRQIAAGSDLSNNSERGRDADDSSPDAGSFSMGSQSAHELSVVLSQVDIWLGCAELLQSLLGSGVVDPPKNRESALLPQKRDGNAPQSREKRVPKRFSVCVSERERELERGGSNPSLCSADNIRPVNRLRRDRTAPRLTPTNLLSLVATSATSATSLEFRFDTDEARFASI</sequence>
<protein>
    <submittedName>
        <fullName evidence="2">Uncharacterized protein</fullName>
    </submittedName>
</protein>
<dbReference type="AlphaFoldDB" id="A0A7J0ETW0"/>
<gene>
    <name evidence="2" type="ORF">Acr_07g0000500</name>
</gene>
<dbReference type="PANTHER" id="PTHR35478:SF1">
    <property type="entry name" value="ZINC FINGER FYVE DOMAIN-CONTAINING PROTEIN 26"/>
    <property type="match status" value="1"/>
</dbReference>
<evidence type="ECO:0000313" key="2">
    <source>
        <dbReference type="EMBL" id="GFY89853.1"/>
    </source>
</evidence>
<reference evidence="2 3" key="1">
    <citation type="submission" date="2019-07" db="EMBL/GenBank/DDBJ databases">
        <title>De Novo Assembly of kiwifruit Actinidia rufa.</title>
        <authorList>
            <person name="Sugita-Konishi S."/>
            <person name="Sato K."/>
            <person name="Mori E."/>
            <person name="Abe Y."/>
            <person name="Kisaki G."/>
            <person name="Hamano K."/>
            <person name="Suezawa K."/>
            <person name="Otani M."/>
            <person name="Fukuda T."/>
            <person name="Manabe T."/>
            <person name="Gomi K."/>
            <person name="Tabuchi M."/>
            <person name="Akimitsu K."/>
            <person name="Kataoka I."/>
        </authorList>
    </citation>
    <scope>NUCLEOTIDE SEQUENCE [LARGE SCALE GENOMIC DNA]</scope>
    <source>
        <strain evidence="3">cv. Fuchu</strain>
    </source>
</reference>
<keyword evidence="3" id="KW-1185">Reference proteome</keyword>
<name>A0A7J0ETW0_9ERIC</name>
<dbReference type="EMBL" id="BJWL01000007">
    <property type="protein sequence ID" value="GFY89853.1"/>
    <property type="molecule type" value="Genomic_DNA"/>
</dbReference>
<dbReference type="Proteomes" id="UP000585474">
    <property type="component" value="Unassembled WGS sequence"/>
</dbReference>
<feature type="region of interest" description="Disordered" evidence="1">
    <location>
        <begin position="103"/>
        <end position="130"/>
    </location>
</feature>
<accession>A0A7J0ETW0</accession>
<proteinExistence type="predicted"/>
<feature type="compositionally biased region" description="Basic and acidic residues" evidence="1">
    <location>
        <begin position="104"/>
        <end position="126"/>
    </location>
</feature>